<evidence type="ECO:0000313" key="2">
    <source>
        <dbReference type="EMBL" id="KAF7548682.1"/>
    </source>
</evidence>
<evidence type="ECO:0000256" key="1">
    <source>
        <dbReference type="SAM" id="MobiDB-lite"/>
    </source>
</evidence>
<dbReference type="AlphaFoldDB" id="A0A9P5H9C7"/>
<feature type="compositionally biased region" description="Basic and acidic residues" evidence="1">
    <location>
        <begin position="1"/>
        <end position="13"/>
    </location>
</feature>
<reference evidence="2" key="1">
    <citation type="submission" date="2020-03" db="EMBL/GenBank/DDBJ databases">
        <title>Draft Genome Sequence of Cylindrodendrum hubeiense.</title>
        <authorList>
            <person name="Buettner E."/>
            <person name="Kellner H."/>
        </authorList>
    </citation>
    <scope>NUCLEOTIDE SEQUENCE</scope>
    <source>
        <strain evidence="2">IHI 201604</strain>
    </source>
</reference>
<accession>A0A9P5H9C7</accession>
<organism evidence="2 3">
    <name type="scientific">Cylindrodendrum hubeiense</name>
    <dbReference type="NCBI Taxonomy" id="595255"/>
    <lineage>
        <taxon>Eukaryota</taxon>
        <taxon>Fungi</taxon>
        <taxon>Dikarya</taxon>
        <taxon>Ascomycota</taxon>
        <taxon>Pezizomycotina</taxon>
        <taxon>Sordariomycetes</taxon>
        <taxon>Hypocreomycetidae</taxon>
        <taxon>Hypocreales</taxon>
        <taxon>Nectriaceae</taxon>
        <taxon>Cylindrodendrum</taxon>
    </lineage>
</organism>
<dbReference type="InterPro" id="IPR032675">
    <property type="entry name" value="LRR_dom_sf"/>
</dbReference>
<dbReference type="SUPFAM" id="SSF52058">
    <property type="entry name" value="L domain-like"/>
    <property type="match status" value="1"/>
</dbReference>
<dbReference type="Proteomes" id="UP000722485">
    <property type="component" value="Unassembled WGS sequence"/>
</dbReference>
<gene>
    <name evidence="2" type="ORF">G7Z17_g6920</name>
</gene>
<dbReference type="Gene3D" id="3.80.10.10">
    <property type="entry name" value="Ribonuclease Inhibitor"/>
    <property type="match status" value="1"/>
</dbReference>
<sequence>MHLAARVDRDLLHGRNRSPTPAMTSPGKPRHLSLGDLPIEIIAAICRNLCMHCRLAHVVDLPARSVATCLEEQQALSRLSRTSRRFRLTAQPILFHYYHTGIQPDPSSPEWWGDAVARNREIETLESFLRTLLERPDLAKLVRALAFFALRTVRARDVPPATQALFRQAGERAGFRALPTYDHVESKWLQEATIMAAPFLEQLLIYRSSQEGLHYLRDSPFYLPHLKYLVLPGQDKNPDECCHIQEMQDVLAKAQNLEELAASDCDCGTDIPLRERFRTEPWNTALSSLRRLSLHGLDPDNLGKILRRSPVLEDLEYFCDMDKYTVLQHDHLEPIRDTLRRFCYTTTTWEHAQGTSEDVIDLVSGFLRWDQSLRGDMNFSDFPGLEILEVEQLLLYGPVFDHQERDERFETLKEVCPELFMASLPSSLRILHIGMVLAWPELHRDLMGMIQKLFRFPDLRVVAVDPYEPPPDHQVKELKDAFAAKGITFWLGQTTQTPFSRGMLGVRPGHSEPSDADLCFRLQHVQ</sequence>
<proteinExistence type="predicted"/>
<protein>
    <submittedName>
        <fullName evidence="2">Uncharacterized protein</fullName>
    </submittedName>
</protein>
<keyword evidence="3" id="KW-1185">Reference proteome</keyword>
<feature type="region of interest" description="Disordered" evidence="1">
    <location>
        <begin position="1"/>
        <end position="29"/>
    </location>
</feature>
<name>A0A9P5H9C7_9HYPO</name>
<comment type="caution">
    <text evidence="2">The sequence shown here is derived from an EMBL/GenBank/DDBJ whole genome shotgun (WGS) entry which is preliminary data.</text>
</comment>
<dbReference type="OrthoDB" id="2520703at2759"/>
<dbReference type="EMBL" id="JAANBB010000142">
    <property type="protein sequence ID" value="KAF7548682.1"/>
    <property type="molecule type" value="Genomic_DNA"/>
</dbReference>
<evidence type="ECO:0000313" key="3">
    <source>
        <dbReference type="Proteomes" id="UP000722485"/>
    </source>
</evidence>